<feature type="transmembrane region" description="Helical" evidence="1">
    <location>
        <begin position="12"/>
        <end position="32"/>
    </location>
</feature>
<proteinExistence type="predicted"/>
<dbReference type="KEGG" id="mfn:Ga0123462_0870"/>
<dbReference type="AlphaFoldDB" id="A0A2K8L659"/>
<keyword evidence="1" id="KW-1133">Transmembrane helix</keyword>
<organism evidence="2 3">
    <name type="scientific">Mariprofundus ferrinatatus</name>
    <dbReference type="NCBI Taxonomy" id="1921087"/>
    <lineage>
        <taxon>Bacteria</taxon>
        <taxon>Pseudomonadati</taxon>
        <taxon>Pseudomonadota</taxon>
        <taxon>Candidatius Mariprofundia</taxon>
        <taxon>Mariprofundales</taxon>
        <taxon>Mariprofundaceae</taxon>
        <taxon>Mariprofundus</taxon>
    </lineage>
</organism>
<dbReference type="OrthoDB" id="572497at2"/>
<dbReference type="Proteomes" id="UP000231637">
    <property type="component" value="Chromosome"/>
</dbReference>
<keyword evidence="1" id="KW-0812">Transmembrane</keyword>
<name>A0A2K8L659_9PROT</name>
<dbReference type="RefSeq" id="WP_100265165.1">
    <property type="nucleotide sequence ID" value="NZ_CP018800.1"/>
</dbReference>
<evidence type="ECO:0000256" key="1">
    <source>
        <dbReference type="SAM" id="Phobius"/>
    </source>
</evidence>
<feature type="transmembrane region" description="Helical" evidence="1">
    <location>
        <begin position="73"/>
        <end position="93"/>
    </location>
</feature>
<dbReference type="Pfam" id="PF09900">
    <property type="entry name" value="DUF2127"/>
    <property type="match status" value="1"/>
</dbReference>
<protein>
    <submittedName>
        <fullName evidence="2">Putative membrane protein (DUF2127)</fullName>
    </submittedName>
</protein>
<gene>
    <name evidence="2" type="ORF">Ga0123462_0870</name>
</gene>
<reference evidence="2 3" key="1">
    <citation type="submission" date="2016-12" db="EMBL/GenBank/DDBJ databases">
        <title>Isolation and genomic insights into novel planktonic Zetaproteobacteria from stratified waters of the Chesapeake Bay.</title>
        <authorList>
            <person name="McAllister S.M."/>
            <person name="Kato S."/>
            <person name="Chan C.S."/>
            <person name="Chiu B.K."/>
            <person name="Field E.K."/>
        </authorList>
    </citation>
    <scope>NUCLEOTIDE SEQUENCE [LARGE SCALE GENOMIC DNA]</scope>
    <source>
        <strain evidence="2 3">CP-8</strain>
    </source>
</reference>
<feature type="transmembrane region" description="Helical" evidence="1">
    <location>
        <begin position="99"/>
        <end position="118"/>
    </location>
</feature>
<accession>A0A2K8L659</accession>
<keyword evidence="3" id="KW-1185">Reference proteome</keyword>
<keyword evidence="1" id="KW-0472">Membrane</keyword>
<feature type="transmembrane region" description="Helical" evidence="1">
    <location>
        <begin position="44"/>
        <end position="66"/>
    </location>
</feature>
<evidence type="ECO:0000313" key="2">
    <source>
        <dbReference type="EMBL" id="ATX81739.1"/>
    </source>
</evidence>
<sequence length="127" mass="13936">MFDLGIDGKPRCLVILAVYTGFGGLLCLVYGVPSIIFDLFALDLALINLIVVAIGVSTLLGSYGLWRLKRWGYYLAIAIYVVSIQLSVVAISLDDSPANITLQLVGIGIAVFFLFYLFGKETRKLFH</sequence>
<evidence type="ECO:0000313" key="3">
    <source>
        <dbReference type="Proteomes" id="UP000231637"/>
    </source>
</evidence>
<dbReference type="InterPro" id="IPR021125">
    <property type="entry name" value="DUF2127"/>
</dbReference>
<dbReference type="EMBL" id="CP018800">
    <property type="protein sequence ID" value="ATX81739.1"/>
    <property type="molecule type" value="Genomic_DNA"/>
</dbReference>